<keyword evidence="1" id="KW-1133">Transmembrane helix</keyword>
<evidence type="ECO:0008006" key="4">
    <source>
        <dbReference type="Google" id="ProtNLM"/>
    </source>
</evidence>
<dbReference type="EMBL" id="JBHUGA010000003">
    <property type="protein sequence ID" value="MFD1845231.1"/>
    <property type="molecule type" value="Genomic_DNA"/>
</dbReference>
<feature type="transmembrane region" description="Helical" evidence="1">
    <location>
        <begin position="64"/>
        <end position="83"/>
    </location>
</feature>
<reference evidence="3" key="1">
    <citation type="journal article" date="2019" name="Int. J. Syst. Evol. Microbiol.">
        <title>The Global Catalogue of Microorganisms (GCM) 10K type strain sequencing project: providing services to taxonomists for standard genome sequencing and annotation.</title>
        <authorList>
            <consortium name="The Broad Institute Genomics Platform"/>
            <consortium name="The Broad Institute Genome Sequencing Center for Infectious Disease"/>
            <person name="Wu L."/>
            <person name="Ma J."/>
        </authorList>
    </citation>
    <scope>NUCLEOTIDE SEQUENCE [LARGE SCALE GENOMIC DNA]</scope>
    <source>
        <strain evidence="3">JCM 11496</strain>
    </source>
</reference>
<keyword evidence="1" id="KW-0472">Membrane</keyword>
<proteinExistence type="predicted"/>
<evidence type="ECO:0000313" key="3">
    <source>
        <dbReference type="Proteomes" id="UP001597307"/>
    </source>
</evidence>
<gene>
    <name evidence="2" type="ORF">ACFSFX_01300</name>
</gene>
<protein>
    <recommendedName>
        <fullName evidence="4">Integral membrane protein</fullName>
    </recommendedName>
</protein>
<comment type="caution">
    <text evidence="2">The sequence shown here is derived from an EMBL/GenBank/DDBJ whole genome shotgun (WGS) entry which is preliminary data.</text>
</comment>
<feature type="transmembrane region" description="Helical" evidence="1">
    <location>
        <begin position="95"/>
        <end position="120"/>
    </location>
</feature>
<evidence type="ECO:0000313" key="2">
    <source>
        <dbReference type="EMBL" id="MFD1845231.1"/>
    </source>
</evidence>
<dbReference type="Proteomes" id="UP001597307">
    <property type="component" value="Unassembled WGS sequence"/>
</dbReference>
<feature type="transmembrane region" description="Helical" evidence="1">
    <location>
        <begin position="132"/>
        <end position="149"/>
    </location>
</feature>
<evidence type="ECO:0000256" key="1">
    <source>
        <dbReference type="SAM" id="Phobius"/>
    </source>
</evidence>
<feature type="transmembrane region" description="Helical" evidence="1">
    <location>
        <begin position="27"/>
        <end position="44"/>
    </location>
</feature>
<name>A0ABW4Q5C2_9MICC</name>
<accession>A0ABW4Q5C2</accession>
<sequence>MTPRTGNPTTQRPSLLNALLRWPLRRWIAVLFGAVATFLLVAIPTDLIDTPLFSREVPPTGWSVPALIISSALSGLVLGTYIAQDRIDESPRTRSGIAGAIVTFFAVGCPVCNKIVLLALGTSGAMQYFEPIQPVLAVLAIGLLSWAFYRRATYEDRCPVPAKSV</sequence>
<dbReference type="RefSeq" id="WP_343877264.1">
    <property type="nucleotide sequence ID" value="NZ_BAAAIJ010000003.1"/>
</dbReference>
<keyword evidence="3" id="KW-1185">Reference proteome</keyword>
<organism evidence="2 3">
    <name type="scientific">Arthrobacter flavus</name>
    <dbReference type="NCBI Taxonomy" id="95172"/>
    <lineage>
        <taxon>Bacteria</taxon>
        <taxon>Bacillati</taxon>
        <taxon>Actinomycetota</taxon>
        <taxon>Actinomycetes</taxon>
        <taxon>Micrococcales</taxon>
        <taxon>Micrococcaceae</taxon>
        <taxon>Arthrobacter</taxon>
    </lineage>
</organism>
<keyword evidence="1" id="KW-0812">Transmembrane</keyword>